<evidence type="ECO:0000313" key="1">
    <source>
        <dbReference type="EMBL" id="EUB57348.1"/>
    </source>
</evidence>
<accession>W6U7Y8</accession>
<dbReference type="EMBL" id="APAU02000087">
    <property type="protein sequence ID" value="EUB57348.1"/>
    <property type="molecule type" value="Genomic_DNA"/>
</dbReference>
<organism evidence="1 2">
    <name type="scientific">Echinococcus granulosus</name>
    <name type="common">Hydatid tapeworm</name>
    <dbReference type="NCBI Taxonomy" id="6210"/>
    <lineage>
        <taxon>Eukaryota</taxon>
        <taxon>Metazoa</taxon>
        <taxon>Spiralia</taxon>
        <taxon>Lophotrochozoa</taxon>
        <taxon>Platyhelminthes</taxon>
        <taxon>Cestoda</taxon>
        <taxon>Eucestoda</taxon>
        <taxon>Cyclophyllidea</taxon>
        <taxon>Taeniidae</taxon>
        <taxon>Echinococcus</taxon>
        <taxon>Echinococcus granulosus group</taxon>
    </lineage>
</organism>
<dbReference type="GeneID" id="36343522"/>
<dbReference type="RefSeq" id="XP_024348544.1">
    <property type="nucleotide sequence ID" value="XM_024497056.1"/>
</dbReference>
<evidence type="ECO:0000313" key="2">
    <source>
        <dbReference type="Proteomes" id="UP000019149"/>
    </source>
</evidence>
<name>W6U7Y8_ECHGR</name>
<dbReference type="Proteomes" id="UP000019149">
    <property type="component" value="Unassembled WGS sequence"/>
</dbReference>
<proteinExistence type="predicted"/>
<comment type="caution">
    <text evidence="1">The sequence shown here is derived from an EMBL/GenBank/DDBJ whole genome shotgun (WGS) entry which is preliminary data.</text>
</comment>
<sequence length="161" mass="19137">MSKQMKRKSPAFFPPYFFSPQHLNKHLPMHVMWISLISVLALWRFSISRPTFNEKWPLNCSNIQANLRPFVIPKTPHLLPYTSKAPLHCQDTKNGHLIKMEFFWAIPEDVIKHAIVEDLEPKEEMGSKVILRSIVTRQRYFSIKPKILLRSIYRNDSYFQR</sequence>
<dbReference type="AlphaFoldDB" id="W6U7Y8"/>
<gene>
    <name evidence="1" type="ORF">EGR_07807</name>
</gene>
<dbReference type="CTD" id="36343522"/>
<keyword evidence="2" id="KW-1185">Reference proteome</keyword>
<reference evidence="1 2" key="1">
    <citation type="journal article" date="2013" name="Nat. Genet.">
        <title>The genome of the hydatid tapeworm Echinococcus granulosus.</title>
        <authorList>
            <person name="Zheng H."/>
            <person name="Zhang W."/>
            <person name="Zhang L."/>
            <person name="Zhang Z."/>
            <person name="Li J."/>
            <person name="Lu G."/>
            <person name="Zhu Y."/>
            <person name="Wang Y."/>
            <person name="Huang Y."/>
            <person name="Liu J."/>
            <person name="Kang H."/>
            <person name="Chen J."/>
            <person name="Wang L."/>
            <person name="Chen A."/>
            <person name="Yu S."/>
            <person name="Gao Z."/>
            <person name="Jin L."/>
            <person name="Gu W."/>
            <person name="Wang Z."/>
            <person name="Zhao L."/>
            <person name="Shi B."/>
            <person name="Wen H."/>
            <person name="Lin R."/>
            <person name="Jones M.K."/>
            <person name="Brejova B."/>
            <person name="Vinar T."/>
            <person name="Zhao G."/>
            <person name="McManus D.P."/>
            <person name="Chen Z."/>
            <person name="Zhou Y."/>
            <person name="Wang S."/>
        </authorList>
    </citation>
    <scope>NUCLEOTIDE SEQUENCE [LARGE SCALE GENOMIC DNA]</scope>
</reference>
<dbReference type="KEGG" id="egl:EGR_07807"/>
<protein>
    <submittedName>
        <fullName evidence="1">Uncharacterized protein</fullName>
    </submittedName>
</protein>